<evidence type="ECO:0000313" key="8">
    <source>
        <dbReference type="EMBL" id="CAG9988252.1"/>
    </source>
</evidence>
<evidence type="ECO:0000256" key="6">
    <source>
        <dbReference type="SAM" id="MobiDB-lite"/>
    </source>
</evidence>
<dbReference type="GO" id="GO:0008270">
    <property type="term" value="F:zinc ion binding"/>
    <property type="evidence" value="ECO:0007669"/>
    <property type="project" value="InterPro"/>
</dbReference>
<dbReference type="AlphaFoldDB" id="A0A9N9Y0A8"/>
<feature type="domain" description="Xylanolytic transcriptional activator regulatory" evidence="7">
    <location>
        <begin position="300"/>
        <end position="484"/>
    </location>
</feature>
<feature type="compositionally biased region" description="Basic and acidic residues" evidence="6">
    <location>
        <begin position="18"/>
        <end position="29"/>
    </location>
</feature>
<keyword evidence="5" id="KW-0539">Nucleus</keyword>
<proteinExistence type="predicted"/>
<sequence>MPRKPKGRQSIRVQTFPDTDHGESSEDTRSMASAAMDYWQPPNNLITVTGARDEDGTPTPSVPLEQPLAMNWLPFDDSLTDYPLLSGLDLTPPMYLTEASAVPLGEGRGQTASSQHHSERLSADNNFTSHHNHLSDLIQSMGGIQQRWTENNDSYALEATSSLDRLNNLYSNGAGFRSSQADRCFRRRHVANTVETSPTAEDGQESWLITLSIKAEENERDPDSRFIIPEDIFQEILLRLYPQPGSEALSDSFLNYKSLLLNKSSLSLFVKSYFESFHEIYSFIDWSFLSMPVWGWSLTLAVAATGARYLGLTPLTQLSEELCHALHNLLLGELHFQKAQDSLPYLQARALAASGMCQSQQPDVLRAGIAAWALVTNSCQQLRILSEDDHIGAYEEGQNLDRTWIAWRFRETRRRTGFFIWLTDCYLAFMSENQPTLPPHALKLRIPCCERLWQAETVQKWCLRNSQSIKENSGVAMISEEVSRDMAVDLTQRLWRGEPPPSGAPFFATLILLFGLLRKRWTMVNYITDLFPLTGQKSQYCGAIPEYMRWRNQICDSLDLLHWEALSASIKAGGLEGPIFLHLHLARLVILAPVRELLEHVTEVTQASKAQLLPHTLYCYPRNEASWRRTMLTWFCQDRYKARLAIIHAGAVFWHTRRYCSGSFADPYTIFLASLVLWTFGTASEMVNSNSQLNMSGELEFRQHVLPGGLEGSSSQQQDAGNRRRMPRIIQVDRPMDDELVQHFIRSGEGMRVHLEGIDDLCSPEGSLQILHEGATILLQAPKVWSLSGAYASVLKSLTAIAPG</sequence>
<evidence type="ECO:0000256" key="1">
    <source>
        <dbReference type="ARBA" id="ARBA00022723"/>
    </source>
</evidence>
<dbReference type="InterPro" id="IPR007219">
    <property type="entry name" value="XnlR_reg_dom"/>
</dbReference>
<keyword evidence="9" id="KW-1185">Reference proteome</keyword>
<keyword evidence="4" id="KW-0804">Transcription</keyword>
<keyword evidence="3" id="KW-0805">Transcription regulation</keyword>
<dbReference type="OrthoDB" id="10018191at2759"/>
<feature type="region of interest" description="Disordered" evidence="6">
    <location>
        <begin position="1"/>
        <end position="29"/>
    </location>
</feature>
<evidence type="ECO:0000313" key="9">
    <source>
        <dbReference type="Proteomes" id="UP000754883"/>
    </source>
</evidence>
<evidence type="ECO:0000256" key="3">
    <source>
        <dbReference type="ARBA" id="ARBA00023015"/>
    </source>
</evidence>
<dbReference type="Proteomes" id="UP000754883">
    <property type="component" value="Unassembled WGS sequence"/>
</dbReference>
<dbReference type="GO" id="GO:0003677">
    <property type="term" value="F:DNA binding"/>
    <property type="evidence" value="ECO:0007669"/>
    <property type="project" value="InterPro"/>
</dbReference>
<keyword evidence="1" id="KW-0479">Metal-binding</keyword>
<organism evidence="8 9">
    <name type="scientific">Clonostachys byssicola</name>
    <dbReference type="NCBI Taxonomy" id="160290"/>
    <lineage>
        <taxon>Eukaryota</taxon>
        <taxon>Fungi</taxon>
        <taxon>Dikarya</taxon>
        <taxon>Ascomycota</taxon>
        <taxon>Pezizomycotina</taxon>
        <taxon>Sordariomycetes</taxon>
        <taxon>Hypocreomycetidae</taxon>
        <taxon>Hypocreales</taxon>
        <taxon>Bionectriaceae</taxon>
        <taxon>Clonostachys</taxon>
    </lineage>
</organism>
<evidence type="ECO:0000256" key="5">
    <source>
        <dbReference type="ARBA" id="ARBA00023242"/>
    </source>
</evidence>
<dbReference type="CDD" id="cd12148">
    <property type="entry name" value="fungal_TF_MHR"/>
    <property type="match status" value="1"/>
</dbReference>
<dbReference type="Pfam" id="PF04082">
    <property type="entry name" value="Fungal_trans"/>
    <property type="match status" value="1"/>
</dbReference>
<gene>
    <name evidence="8" type="ORF">CBYS24578_00016481</name>
</gene>
<protein>
    <recommendedName>
        <fullName evidence="7">Xylanolytic transcriptional activator regulatory domain-containing protein</fullName>
    </recommendedName>
</protein>
<keyword evidence="2" id="KW-0862">Zinc</keyword>
<accession>A0A9N9Y0A8</accession>
<dbReference type="GO" id="GO:0006351">
    <property type="term" value="P:DNA-templated transcription"/>
    <property type="evidence" value="ECO:0007669"/>
    <property type="project" value="InterPro"/>
</dbReference>
<reference evidence="9" key="1">
    <citation type="submission" date="2019-06" db="EMBL/GenBank/DDBJ databases">
        <authorList>
            <person name="Broberg M."/>
        </authorList>
    </citation>
    <scope>NUCLEOTIDE SEQUENCE [LARGE SCALE GENOMIC DNA]</scope>
</reference>
<dbReference type="EMBL" id="CABFNO020001448">
    <property type="protein sequence ID" value="CAG9988252.1"/>
    <property type="molecule type" value="Genomic_DNA"/>
</dbReference>
<comment type="caution">
    <text evidence="8">The sequence shown here is derived from an EMBL/GenBank/DDBJ whole genome shotgun (WGS) entry which is preliminary data.</text>
</comment>
<evidence type="ECO:0000256" key="4">
    <source>
        <dbReference type="ARBA" id="ARBA00023163"/>
    </source>
</evidence>
<dbReference type="PANTHER" id="PTHR47660">
    <property type="entry name" value="TRANSCRIPTION FACTOR WITH C2H2 AND ZN(2)-CYS(6) DNA BINDING DOMAIN (EUROFUNG)-RELATED-RELATED"/>
    <property type="match status" value="1"/>
</dbReference>
<evidence type="ECO:0000259" key="7">
    <source>
        <dbReference type="Pfam" id="PF04082"/>
    </source>
</evidence>
<name>A0A9N9Y0A8_9HYPO</name>
<reference evidence="8 9" key="2">
    <citation type="submission" date="2021-10" db="EMBL/GenBank/DDBJ databases">
        <authorList>
            <person name="Piombo E."/>
        </authorList>
    </citation>
    <scope>NUCLEOTIDE SEQUENCE [LARGE SCALE GENOMIC DNA]</scope>
</reference>
<evidence type="ECO:0000256" key="2">
    <source>
        <dbReference type="ARBA" id="ARBA00022833"/>
    </source>
</evidence>
<dbReference type="PANTHER" id="PTHR47660:SF7">
    <property type="entry name" value="TRANSCRIPTION FACTOR WITH C2H2 AND ZN(2)-CYS(6) DNA BINDING DOMAIN (EUROFUNG)"/>
    <property type="match status" value="1"/>
</dbReference>